<feature type="DNA-binding region" description="H-T-H motif" evidence="2">
    <location>
        <begin position="29"/>
        <end position="48"/>
    </location>
</feature>
<dbReference type="RefSeq" id="WP_105354354.1">
    <property type="nucleotide sequence ID" value="NZ_PUIA01000038.1"/>
</dbReference>
<dbReference type="Gene3D" id="1.10.357.10">
    <property type="entry name" value="Tetracycline Repressor, domain 2"/>
    <property type="match status" value="1"/>
</dbReference>
<reference evidence="4 5" key="1">
    <citation type="submission" date="2018-02" db="EMBL/GenBank/DDBJ databases">
        <title>Comparative genomes isolates from brazilian mangrove.</title>
        <authorList>
            <person name="Araujo J.E."/>
            <person name="Taketani R.G."/>
            <person name="Silva M.C.P."/>
            <person name="Loureco M.V."/>
            <person name="Andreote F.D."/>
        </authorList>
    </citation>
    <scope>NUCLEOTIDE SEQUENCE [LARGE SCALE GENOMIC DNA]</scope>
    <source>
        <strain evidence="4 5">HEX-2 MGV</strain>
    </source>
</reference>
<comment type="caution">
    <text evidence="4">The sequence shown here is derived from an EMBL/GenBank/DDBJ whole genome shotgun (WGS) entry which is preliminary data.</text>
</comment>
<dbReference type="PROSITE" id="PS50977">
    <property type="entry name" value="HTH_TETR_2"/>
    <property type="match status" value="1"/>
</dbReference>
<dbReference type="EMBL" id="PUIA01000038">
    <property type="protein sequence ID" value="PQO30556.1"/>
    <property type="molecule type" value="Genomic_DNA"/>
</dbReference>
<organism evidence="4 5">
    <name type="scientific">Blastopirellula marina</name>
    <dbReference type="NCBI Taxonomy" id="124"/>
    <lineage>
        <taxon>Bacteria</taxon>
        <taxon>Pseudomonadati</taxon>
        <taxon>Planctomycetota</taxon>
        <taxon>Planctomycetia</taxon>
        <taxon>Pirellulales</taxon>
        <taxon>Pirellulaceae</taxon>
        <taxon>Blastopirellula</taxon>
    </lineage>
</organism>
<name>A0A2S8FEG7_9BACT</name>
<gene>
    <name evidence="4" type="ORF">C5Y96_13880</name>
</gene>
<dbReference type="Pfam" id="PF09209">
    <property type="entry name" value="CecR_C"/>
    <property type="match status" value="1"/>
</dbReference>
<dbReference type="InterPro" id="IPR001647">
    <property type="entry name" value="HTH_TetR"/>
</dbReference>
<dbReference type="Proteomes" id="UP000240009">
    <property type="component" value="Unassembled WGS sequence"/>
</dbReference>
<dbReference type="InterPro" id="IPR050109">
    <property type="entry name" value="HTH-type_TetR-like_transc_reg"/>
</dbReference>
<evidence type="ECO:0000259" key="3">
    <source>
        <dbReference type="PROSITE" id="PS50977"/>
    </source>
</evidence>
<proteinExistence type="predicted"/>
<protein>
    <recommendedName>
        <fullName evidence="3">HTH tetR-type domain-containing protein</fullName>
    </recommendedName>
</protein>
<evidence type="ECO:0000313" key="4">
    <source>
        <dbReference type="EMBL" id="PQO30556.1"/>
    </source>
</evidence>
<dbReference type="InterPro" id="IPR036271">
    <property type="entry name" value="Tet_transcr_reg_TetR-rel_C_sf"/>
</dbReference>
<accession>A0A2S8FEG7</accession>
<dbReference type="OrthoDB" id="9789566at2"/>
<evidence type="ECO:0000313" key="5">
    <source>
        <dbReference type="Proteomes" id="UP000240009"/>
    </source>
</evidence>
<feature type="domain" description="HTH tetR-type" evidence="3">
    <location>
        <begin position="6"/>
        <end position="66"/>
    </location>
</feature>
<evidence type="ECO:0000256" key="2">
    <source>
        <dbReference type="PROSITE-ProRule" id="PRU00335"/>
    </source>
</evidence>
<dbReference type="Gene3D" id="1.10.10.60">
    <property type="entry name" value="Homeodomain-like"/>
    <property type="match status" value="1"/>
</dbReference>
<dbReference type="PANTHER" id="PTHR30055">
    <property type="entry name" value="HTH-TYPE TRANSCRIPTIONAL REGULATOR RUTR"/>
    <property type="match status" value="1"/>
</dbReference>
<dbReference type="SUPFAM" id="SSF46689">
    <property type="entry name" value="Homeodomain-like"/>
    <property type="match status" value="1"/>
</dbReference>
<keyword evidence="1 2" id="KW-0238">DNA-binding</keyword>
<dbReference type="GO" id="GO:0000976">
    <property type="term" value="F:transcription cis-regulatory region binding"/>
    <property type="evidence" value="ECO:0007669"/>
    <property type="project" value="TreeGrafter"/>
</dbReference>
<dbReference type="PANTHER" id="PTHR30055:SF226">
    <property type="entry name" value="HTH-TYPE TRANSCRIPTIONAL REGULATOR PKSA"/>
    <property type="match status" value="1"/>
</dbReference>
<dbReference type="GO" id="GO:0003700">
    <property type="term" value="F:DNA-binding transcription factor activity"/>
    <property type="evidence" value="ECO:0007669"/>
    <property type="project" value="TreeGrafter"/>
</dbReference>
<dbReference type="InterPro" id="IPR015292">
    <property type="entry name" value="Tscrpt_reg_YbiH_C"/>
</dbReference>
<dbReference type="InterPro" id="IPR009057">
    <property type="entry name" value="Homeodomain-like_sf"/>
</dbReference>
<dbReference type="Pfam" id="PF00440">
    <property type="entry name" value="TetR_N"/>
    <property type="match status" value="1"/>
</dbReference>
<evidence type="ECO:0000256" key="1">
    <source>
        <dbReference type="ARBA" id="ARBA00023125"/>
    </source>
</evidence>
<dbReference type="SUPFAM" id="SSF48498">
    <property type="entry name" value="Tetracyclin repressor-like, C-terminal domain"/>
    <property type="match status" value="1"/>
</dbReference>
<sequence length="217" mass="24556">MSSSPPDAKQRLLEAAIQEFALHGYDHGTVRRICGKADVNVNAVKYYFEDKKGLYIEAVKEAHRARHRSMAPSGFIPPGDSPEIAPEIRLQGFIRQMVAMAMSAQDRIDHKHLLIFREMADPSEATQDIVHEFIRPHFERLNDILKQLLPEETPEGDRHMFAFSVVGQCMHYKMAGPIINMLVSPQELQALTADRVAEHIYQVITAAIQQRKQADSA</sequence>
<dbReference type="AlphaFoldDB" id="A0A2S8FEG7"/>